<keyword evidence="1" id="KW-0812">Transmembrane</keyword>
<keyword evidence="1" id="KW-0472">Membrane</keyword>
<evidence type="ECO:0000256" key="1">
    <source>
        <dbReference type="SAM" id="Phobius"/>
    </source>
</evidence>
<dbReference type="Gramene" id="Zm00001eb347870_T001">
    <property type="protein sequence ID" value="Zm00001eb347870_P001"/>
    <property type="gene ID" value="Zm00001eb347870"/>
</dbReference>
<dbReference type="InterPro" id="IPR056866">
    <property type="entry name" value="Znf_WRKY19"/>
</dbReference>
<dbReference type="Pfam" id="PF24906">
    <property type="entry name" value="Zf_WRKY19"/>
    <property type="match status" value="1"/>
</dbReference>
<dbReference type="PANTHER" id="PTHR31827">
    <property type="entry name" value="EMB|CAB89363.1"/>
    <property type="match status" value="1"/>
</dbReference>
<evidence type="ECO:0000313" key="4">
    <source>
        <dbReference type="Proteomes" id="UP000007305"/>
    </source>
</evidence>
<dbReference type="EnsemblPlants" id="Zm00001eb347870_T001">
    <property type="protein sequence ID" value="Zm00001eb347870_P001"/>
    <property type="gene ID" value="Zm00001eb347870"/>
</dbReference>
<evidence type="ECO:0000313" key="3">
    <source>
        <dbReference type="EnsemblPlants" id="Zm00001eb347870_P001"/>
    </source>
</evidence>
<protein>
    <recommendedName>
        <fullName evidence="2">WRKY19-like zinc finger domain-containing protein</fullName>
    </recommendedName>
</protein>
<dbReference type="PANTHER" id="PTHR31827:SF1">
    <property type="entry name" value="EMB|CAB89363.1"/>
    <property type="match status" value="1"/>
</dbReference>
<proteinExistence type="evidence at protein level"/>
<reference evidence="3" key="2">
    <citation type="submission" date="2019-07" db="EMBL/GenBank/DDBJ databases">
        <authorList>
            <person name="Seetharam A."/>
            <person name="Woodhouse M."/>
            <person name="Cannon E."/>
        </authorList>
    </citation>
    <scope>NUCLEOTIDE SEQUENCE [LARGE SCALE GENOMIC DNA]</scope>
    <source>
        <strain evidence="3">cv. B73</strain>
    </source>
</reference>
<sequence>MILRCFDMAVRLLANKESRRPKEEIINNRKHYMDMRFWRMVGFGKLPKYHQDPTTEELAKTLDCWPSITSRVVDMFLLCALWVYSCMALAFFLIKKYEGASSPDSNGDDGGDREEVLPRVRPGVVYLEDCWKTCLEGIHPGWLLAFRVVAFFVLASLLVVDIITDGWSIFLYYTQTGKCRIFTFCVGYPGRPVTDAMTSLILVSSSFIDCSCSRKSFQHGDQSLSAPDDSCRLTLGLGPTPNLYSADSHSFGGNKAYQSATLLSQHCATTDPGLMLGLSRCSSRNLQSTRASGSNNYSPARKTVIILPLIDEGSTSAKRKKGVYLLPLLFVPRSEDLCLNGTSTDTYAQQHVGTECDTESGHDRSLNLHEIQPSADLSITVGCFFAATSDVAADTSDEQRSHQRHPKKCRFNGCSKGARDASGLCISHGGGQRCQKPSRQQLIATWIMPSRHLAMAHGNGRDDGVSRNQSCGLVVPEGRVHGGGLMSMLGVGGNLGSNPDGSKA</sequence>
<feature type="transmembrane region" description="Helical" evidence="1">
    <location>
        <begin position="75"/>
        <end position="94"/>
    </location>
</feature>
<keyword evidence="1" id="KW-1133">Transmembrane helix</keyword>
<dbReference type="Proteomes" id="UP000007305">
    <property type="component" value="Chromosome 8"/>
</dbReference>
<dbReference type="InParanoid" id="A0A804QR64"/>
<reference evidence="4" key="1">
    <citation type="journal article" date="2009" name="Science">
        <title>The B73 maize genome: complexity, diversity, and dynamics.</title>
        <authorList>
            <person name="Schnable P.S."/>
            <person name="Ware D."/>
            <person name="Fulton R.S."/>
            <person name="Stein J.C."/>
            <person name="Wei F."/>
            <person name="Pasternak S."/>
            <person name="Liang C."/>
            <person name="Zhang J."/>
            <person name="Fulton L."/>
            <person name="Graves T.A."/>
            <person name="Minx P."/>
            <person name="Reily A.D."/>
            <person name="Courtney L."/>
            <person name="Kruchowski S.S."/>
            <person name="Tomlinson C."/>
            <person name="Strong C."/>
            <person name="Delehaunty K."/>
            <person name="Fronick C."/>
            <person name="Courtney B."/>
            <person name="Rock S.M."/>
            <person name="Belter E."/>
            <person name="Du F."/>
            <person name="Kim K."/>
            <person name="Abbott R.M."/>
            <person name="Cotton M."/>
            <person name="Levy A."/>
            <person name="Marchetto P."/>
            <person name="Ochoa K."/>
            <person name="Jackson S.M."/>
            <person name="Gillam B."/>
            <person name="Chen W."/>
            <person name="Yan L."/>
            <person name="Higginbotham J."/>
            <person name="Cardenas M."/>
            <person name="Waligorski J."/>
            <person name="Applebaum E."/>
            <person name="Phelps L."/>
            <person name="Falcone J."/>
            <person name="Kanchi K."/>
            <person name="Thane T."/>
            <person name="Scimone A."/>
            <person name="Thane N."/>
            <person name="Henke J."/>
            <person name="Wang T."/>
            <person name="Ruppert J."/>
            <person name="Shah N."/>
            <person name="Rotter K."/>
            <person name="Hodges J."/>
            <person name="Ingenthron E."/>
            <person name="Cordes M."/>
            <person name="Kohlberg S."/>
            <person name="Sgro J."/>
            <person name="Delgado B."/>
            <person name="Mead K."/>
            <person name="Chinwalla A."/>
            <person name="Leonard S."/>
            <person name="Crouse K."/>
            <person name="Collura K."/>
            <person name="Kudrna D."/>
            <person name="Currie J."/>
            <person name="He R."/>
            <person name="Angelova A."/>
            <person name="Rajasekar S."/>
            <person name="Mueller T."/>
            <person name="Lomeli R."/>
            <person name="Scara G."/>
            <person name="Ko A."/>
            <person name="Delaney K."/>
            <person name="Wissotski M."/>
            <person name="Lopez G."/>
            <person name="Campos D."/>
            <person name="Braidotti M."/>
            <person name="Ashley E."/>
            <person name="Golser W."/>
            <person name="Kim H."/>
            <person name="Lee S."/>
            <person name="Lin J."/>
            <person name="Dujmic Z."/>
            <person name="Kim W."/>
            <person name="Talag J."/>
            <person name="Zuccolo A."/>
            <person name="Fan C."/>
            <person name="Sebastian A."/>
            <person name="Kramer M."/>
            <person name="Spiegel L."/>
            <person name="Nascimento L."/>
            <person name="Zutavern T."/>
            <person name="Miller B."/>
            <person name="Ambroise C."/>
            <person name="Muller S."/>
            <person name="Spooner W."/>
            <person name="Narechania A."/>
            <person name="Ren L."/>
            <person name="Wei S."/>
            <person name="Kumari S."/>
            <person name="Faga B."/>
            <person name="Levy M.J."/>
            <person name="McMahan L."/>
            <person name="Van Buren P."/>
            <person name="Vaughn M.W."/>
            <person name="Ying K."/>
            <person name="Yeh C.-T."/>
            <person name="Emrich S.J."/>
            <person name="Jia Y."/>
            <person name="Kalyanaraman A."/>
            <person name="Hsia A.-P."/>
            <person name="Barbazuk W.B."/>
            <person name="Baucom R.S."/>
            <person name="Brutnell T.P."/>
            <person name="Carpita N.C."/>
            <person name="Chaparro C."/>
            <person name="Chia J.-M."/>
            <person name="Deragon J.-M."/>
            <person name="Estill J.C."/>
            <person name="Fu Y."/>
            <person name="Jeddeloh J.A."/>
            <person name="Han Y."/>
            <person name="Lee H."/>
            <person name="Li P."/>
            <person name="Lisch D.R."/>
            <person name="Liu S."/>
            <person name="Liu Z."/>
            <person name="Nagel D.H."/>
            <person name="McCann M.C."/>
            <person name="SanMiguel P."/>
            <person name="Myers A.M."/>
            <person name="Nettleton D."/>
            <person name="Nguyen J."/>
            <person name="Penning B.W."/>
            <person name="Ponnala L."/>
            <person name="Schneider K.L."/>
            <person name="Schwartz D.C."/>
            <person name="Sharma A."/>
            <person name="Soderlund C."/>
            <person name="Springer N.M."/>
            <person name="Sun Q."/>
            <person name="Wang H."/>
            <person name="Waterman M."/>
            <person name="Westerman R."/>
            <person name="Wolfgruber T.K."/>
            <person name="Yang L."/>
            <person name="Yu Y."/>
            <person name="Zhang L."/>
            <person name="Zhou S."/>
            <person name="Zhu Q."/>
            <person name="Bennetzen J.L."/>
            <person name="Dawe R.K."/>
            <person name="Jiang J."/>
            <person name="Jiang N."/>
            <person name="Presting G.G."/>
            <person name="Wessler S.R."/>
            <person name="Aluru S."/>
            <person name="Martienssen R.A."/>
            <person name="Clifton S.W."/>
            <person name="McCombie W.R."/>
            <person name="Wing R.A."/>
            <person name="Wilson R.K."/>
        </authorList>
    </citation>
    <scope>NUCLEOTIDE SEQUENCE [LARGE SCALE GENOMIC DNA]</scope>
    <source>
        <strain evidence="4">cv. B73</strain>
    </source>
</reference>
<feature type="transmembrane region" description="Helical" evidence="1">
    <location>
        <begin position="148"/>
        <end position="173"/>
    </location>
</feature>
<name>A0A804QR64_MAIZE</name>
<reference evidence="3" key="3">
    <citation type="submission" date="2021-05" db="UniProtKB">
        <authorList>
            <consortium name="EnsemblPlants"/>
        </authorList>
    </citation>
    <scope>IDENTIFICATION</scope>
    <source>
        <strain evidence="3">cv. B73</strain>
    </source>
</reference>
<feature type="domain" description="WRKY19-like zinc finger" evidence="2">
    <location>
        <begin position="407"/>
        <end position="430"/>
    </location>
</feature>
<keyword evidence="4" id="KW-1185">Reference proteome</keyword>
<accession>A0A804QR64</accession>
<evidence type="ECO:0007829" key="5">
    <source>
        <dbReference type="PeptideAtlas" id="A0A804QR64"/>
    </source>
</evidence>
<dbReference type="AlphaFoldDB" id="A0A804QR64"/>
<keyword evidence="5" id="KW-1267">Proteomics identification</keyword>
<organism evidence="3 4">
    <name type="scientific">Zea mays</name>
    <name type="common">Maize</name>
    <dbReference type="NCBI Taxonomy" id="4577"/>
    <lineage>
        <taxon>Eukaryota</taxon>
        <taxon>Viridiplantae</taxon>
        <taxon>Streptophyta</taxon>
        <taxon>Embryophyta</taxon>
        <taxon>Tracheophyta</taxon>
        <taxon>Spermatophyta</taxon>
        <taxon>Magnoliopsida</taxon>
        <taxon>Liliopsida</taxon>
        <taxon>Poales</taxon>
        <taxon>Poaceae</taxon>
        <taxon>PACMAD clade</taxon>
        <taxon>Panicoideae</taxon>
        <taxon>Andropogonodae</taxon>
        <taxon>Andropogoneae</taxon>
        <taxon>Tripsacinae</taxon>
        <taxon>Zea</taxon>
    </lineage>
</organism>
<evidence type="ECO:0000259" key="2">
    <source>
        <dbReference type="Pfam" id="PF24906"/>
    </source>
</evidence>